<dbReference type="GO" id="GO:0030672">
    <property type="term" value="C:synaptic vesicle membrane"/>
    <property type="evidence" value="ECO:0007669"/>
    <property type="project" value="TreeGrafter"/>
</dbReference>
<dbReference type="Gene3D" id="2.60.40.150">
    <property type="entry name" value="C2 domain"/>
    <property type="match status" value="2"/>
</dbReference>
<dbReference type="PANTHER" id="PTHR10024">
    <property type="entry name" value="SYNAPTOTAGMIN"/>
    <property type="match status" value="1"/>
</dbReference>
<keyword evidence="2" id="KW-0472">Membrane</keyword>
<protein>
    <recommendedName>
        <fullName evidence="3">C2 domain-containing protein</fullName>
    </recommendedName>
</protein>
<dbReference type="GO" id="GO:0048488">
    <property type="term" value="P:synaptic vesicle endocytosis"/>
    <property type="evidence" value="ECO:0007669"/>
    <property type="project" value="TreeGrafter"/>
</dbReference>
<dbReference type="Pfam" id="PF00168">
    <property type="entry name" value="C2"/>
    <property type="match status" value="2"/>
</dbReference>
<dbReference type="SMART" id="SM00239">
    <property type="entry name" value="C2"/>
    <property type="match status" value="2"/>
</dbReference>
<organism evidence="4 5">
    <name type="scientific">Mugilogobius chulae</name>
    <name type="common">yellowstripe goby</name>
    <dbReference type="NCBI Taxonomy" id="88201"/>
    <lineage>
        <taxon>Eukaryota</taxon>
        <taxon>Metazoa</taxon>
        <taxon>Chordata</taxon>
        <taxon>Craniata</taxon>
        <taxon>Vertebrata</taxon>
        <taxon>Euteleostomi</taxon>
        <taxon>Actinopterygii</taxon>
        <taxon>Neopterygii</taxon>
        <taxon>Teleostei</taxon>
        <taxon>Neoteleostei</taxon>
        <taxon>Acanthomorphata</taxon>
        <taxon>Gobiaria</taxon>
        <taxon>Gobiiformes</taxon>
        <taxon>Gobioidei</taxon>
        <taxon>Gobiidae</taxon>
        <taxon>Gobionellinae</taxon>
        <taxon>Mugilogobius</taxon>
    </lineage>
</organism>
<keyword evidence="5" id="KW-1185">Reference proteome</keyword>
<dbReference type="GO" id="GO:0005886">
    <property type="term" value="C:plasma membrane"/>
    <property type="evidence" value="ECO:0007669"/>
    <property type="project" value="TreeGrafter"/>
</dbReference>
<feature type="domain" description="C2" evidence="3">
    <location>
        <begin position="97"/>
        <end position="241"/>
    </location>
</feature>
<dbReference type="InterPro" id="IPR000008">
    <property type="entry name" value="C2_dom"/>
</dbReference>
<dbReference type="GO" id="GO:0005544">
    <property type="term" value="F:calcium-dependent phospholipid binding"/>
    <property type="evidence" value="ECO:0007669"/>
    <property type="project" value="TreeGrafter"/>
</dbReference>
<dbReference type="GO" id="GO:0031045">
    <property type="term" value="C:dense core granule"/>
    <property type="evidence" value="ECO:0007669"/>
    <property type="project" value="TreeGrafter"/>
</dbReference>
<dbReference type="Proteomes" id="UP001460270">
    <property type="component" value="Unassembled WGS sequence"/>
</dbReference>
<dbReference type="GO" id="GO:0001786">
    <property type="term" value="F:phosphatidylserine binding"/>
    <property type="evidence" value="ECO:0007669"/>
    <property type="project" value="TreeGrafter"/>
</dbReference>
<dbReference type="SUPFAM" id="SSF49562">
    <property type="entry name" value="C2 domain (Calcium/lipid-binding domain, CaLB)"/>
    <property type="match status" value="2"/>
</dbReference>
<feature type="domain" description="C2" evidence="3">
    <location>
        <begin position="250"/>
        <end position="384"/>
    </location>
</feature>
<evidence type="ECO:0000256" key="1">
    <source>
        <dbReference type="ARBA" id="ARBA00006996"/>
    </source>
</evidence>
<dbReference type="AlphaFoldDB" id="A0AAW0NGM9"/>
<sequence length="388" mass="44700">MIFTDPLKYVLLAIVIVFLLGAIGILAWQAFNCFVHIQAHENAEDVGDTSSKEKHPKQQYSEVEDVNIDRFTLPQSTLSASEYSLLNGDMEEEPVKVGGFLRFSVQYDQLQSRLVVTFLQMEGLQQQWHSSNFQLFVKVLLLWDKYQGAEMEVYQDVKDQQKACVLWTVIKEWRSYIVRDGFSPVFEDQFSSLLQEDIRPQQILLKMQVRNFDEFSRHTALGEVRLPLKELNISTPLELLKELQIPQKDLVGELLLSLNLLPTTQRLEVGLLKAKVALVNSSSKTALFARISVTCNQYRQKSQKSSVVAYGFVTVFNEVFYFTMPEDPLMQCRISVSVFEKEVMTRKSPKRLIGQVILGKEKTCEDKHWTLMMRSARHPVALWHGLLI</sequence>
<dbReference type="GO" id="GO:0048791">
    <property type="term" value="P:calcium ion-regulated exocytosis of neurotransmitter"/>
    <property type="evidence" value="ECO:0007669"/>
    <property type="project" value="TreeGrafter"/>
</dbReference>
<keyword evidence="2" id="KW-0812">Transmembrane</keyword>
<name>A0AAW0NGM9_9GOBI</name>
<evidence type="ECO:0000259" key="3">
    <source>
        <dbReference type="PROSITE" id="PS50004"/>
    </source>
</evidence>
<dbReference type="GO" id="GO:0030276">
    <property type="term" value="F:clathrin binding"/>
    <property type="evidence" value="ECO:0007669"/>
    <property type="project" value="TreeGrafter"/>
</dbReference>
<reference evidence="5" key="1">
    <citation type="submission" date="2024-04" db="EMBL/GenBank/DDBJ databases">
        <title>Salinicola lusitanus LLJ914,a marine bacterium isolated from the Okinawa Trough.</title>
        <authorList>
            <person name="Li J."/>
        </authorList>
    </citation>
    <scope>NUCLEOTIDE SEQUENCE [LARGE SCALE GENOMIC DNA]</scope>
</reference>
<feature type="transmembrane region" description="Helical" evidence="2">
    <location>
        <begin position="9"/>
        <end position="31"/>
    </location>
</feature>
<dbReference type="InterPro" id="IPR035892">
    <property type="entry name" value="C2_domain_sf"/>
</dbReference>
<dbReference type="EMBL" id="JBBPFD010000017">
    <property type="protein sequence ID" value="KAK7891945.1"/>
    <property type="molecule type" value="Genomic_DNA"/>
</dbReference>
<accession>A0AAW0NGM9</accession>
<comment type="caution">
    <text evidence="4">The sequence shown here is derived from an EMBL/GenBank/DDBJ whole genome shotgun (WGS) entry which is preliminary data.</text>
</comment>
<keyword evidence="2" id="KW-1133">Transmembrane helix</keyword>
<dbReference type="GO" id="GO:0005509">
    <property type="term" value="F:calcium ion binding"/>
    <property type="evidence" value="ECO:0007669"/>
    <property type="project" value="TreeGrafter"/>
</dbReference>
<evidence type="ECO:0000313" key="5">
    <source>
        <dbReference type="Proteomes" id="UP001460270"/>
    </source>
</evidence>
<dbReference type="GO" id="GO:0030424">
    <property type="term" value="C:axon"/>
    <property type="evidence" value="ECO:0007669"/>
    <property type="project" value="TreeGrafter"/>
</dbReference>
<proteinExistence type="inferred from homology"/>
<evidence type="ECO:0000313" key="4">
    <source>
        <dbReference type="EMBL" id="KAK7891945.1"/>
    </source>
</evidence>
<comment type="similarity">
    <text evidence="1">Belongs to the synaptotagmin family.</text>
</comment>
<gene>
    <name evidence="4" type="ORF">WMY93_023908</name>
</gene>
<dbReference type="PANTHER" id="PTHR10024:SF175">
    <property type="entry name" value="C2 DOMAIN-CONTAINING PROTEIN"/>
    <property type="match status" value="1"/>
</dbReference>
<evidence type="ECO:0000256" key="2">
    <source>
        <dbReference type="SAM" id="Phobius"/>
    </source>
</evidence>
<dbReference type="PROSITE" id="PS50004">
    <property type="entry name" value="C2"/>
    <property type="match status" value="2"/>
</dbReference>
<dbReference type="GO" id="GO:0000149">
    <property type="term" value="F:SNARE binding"/>
    <property type="evidence" value="ECO:0007669"/>
    <property type="project" value="TreeGrafter"/>
</dbReference>